<dbReference type="InterPro" id="IPR041679">
    <property type="entry name" value="DNA2/NAM7-like_C"/>
</dbReference>
<dbReference type="InterPro" id="IPR003593">
    <property type="entry name" value="AAA+_ATPase"/>
</dbReference>
<dbReference type="KEGG" id="mrr:Moror_1617"/>
<dbReference type="GO" id="GO:0031048">
    <property type="term" value="P:regulatory ncRNA-mediated heterochromatin formation"/>
    <property type="evidence" value="ECO:0007669"/>
    <property type="project" value="TreeGrafter"/>
</dbReference>
<sequence>MYRTSGRNSVLFQVYTNVEFSPLEAQRRGFTVGLVIDSPAGDARHADYKRRQEYWKRSKRLASGSLVGLVIVQNNQLHVSLGNISSSNTEIAESARLYDDRVEIRVQFFDPEVEMKALRREKVSAGDSSIAVLIDNGIMFESLRPFLETLQSMEPTSIPFHNFISQKSQLDSVELQPPRYATTPRFRFNLECVAKDGEYIHPLNATDPQSILRARRQLVDSSGLDPSQCQAMVDALTREVALIQGPPGTGKSFTGKEILRVLFANSIKPVVLIAFTNHALDHMLRSVLDAKITEGFVRIGSRSNDERISEYTLDKLERQSEGLSLDRSVGHAYREMKELEEKMREILYSIQLPQVSWTDIRIHLEDFWSDHLTSFLQPPFWIDELSKQALGDPEGEETSKWTTVERKQRKSQRNVTIDSIYSFWKHSQDIQFIRPPAAPDPNRRRERRRGQRAGDSDQQDSQELLNYRKRMETFFGPLGYGDSVPPIPEGLRGTSELLQCSNVWSLSSDERLGLATFWEEAIRSVAYSANLTEYNTLRKEYECACKKYNDIRDETRRRLLSRTDLIGCTTNGAAKLTSLLTTVAPKVLLVEEAGQVLEAHILSSLVPSVQHLICIGDPQQLRPNLANYNLSMDSDRGKELYKFDRSLMERLADNGFPMSQINVQRRMRPSISHHIRNILYPRLEDHDRVASYPPVKGMQQDVFFFTHMNKENGAEDSVSKSNAFEVRMIVELVKYFLKQDAYSAPGDIAVLCAYLGQLQKVRSALKDLRISVSLDERDANDLVRQGMEDESSIEEVVVSRHIRLGTVDVFQGDEAKIVIVSLVRNSGTFEADGAPIGFLKSSNRINVALSRAQHGMYIFGNAANLRQNETWRVIIDEMEQKEQLGFALPIVCPRHPDQVSMITQPHELSRQAPEGGCLLPCGHRMRCGHICPSVCHSDRDNHRSIKCNSPCIRTPCPRAHPCPLFCSDECGPCNFPFYDVELPCGHTARCVLCHQYDDLRSVECTELVKKNLPHCEHSVTVACSTDPATVKCTMPCGGILDCCGRTCKSGCNECLAKTHASTPGAQSSSPQVRRSVHKGHPCERPLYCQHQCGLACSKEHECTTFCRQSCRQRCSHHKCTRPCGEDCAPCAEACEWICPHFSCPVLCGSICARLPCDEPCSDTLPCGHPCPSVCGEPCSSQKCVECLDAADKTDVVDFIMQRTLAEVAGSDDICDRLITLECGHMFTVETLDGHCHMSDYYEVDMNTGSYVAMKAPPVDFQSPPTCPTCRNPVTARRYGRVTKRANLDILEQNVASNMAHSLEDVGPSIAALATTLSELQASATRIPFEKASLAFDKLPVEKRLNLLSERLNEVMPPTLLTPNAMRTYHGLSSSEEGKAWYQAIKDLHTVYKKVASIARTRSAHTRAYEQALSTLYRQEFSRIAMDSTTDIKAPEQVALNNVHKMLGRPPPKADVRYYVEAFLLSIEIRFILGQVALSRIDALEVTSNDAEKHNHHRLWSSFIDFLYHACEVDCRKAIRMAEASSSSRLAARSVTMLFRAEFERFRFSVLEKRKDHVRAGTLTAQSRLELVQELDDHIRKWKVFMAQAEQAYIRSRPSQSMDEKRSERDWFRDNCRAKFRRAFDELLELRTSLERDTFYQSVSLAEKEDIVKAMGFTHRGHFYNCPNGHPFVITECGGAMQVSRCPECGATIGGSNHSLDSSNTRAREFEEIAGRQGAETSPWGWAADA</sequence>
<evidence type="ECO:0000256" key="2">
    <source>
        <dbReference type="ARBA" id="ARBA00022490"/>
    </source>
</evidence>
<evidence type="ECO:0000256" key="6">
    <source>
        <dbReference type="ARBA" id="ARBA00022859"/>
    </source>
</evidence>
<keyword evidence="6" id="KW-0391">Immunity</keyword>
<dbReference type="OrthoDB" id="2423195at2759"/>
<keyword evidence="10" id="KW-1185">Reference proteome</keyword>
<protein>
    <recommendedName>
        <fullName evidence="8">RZ-type domain-containing protein</fullName>
    </recommendedName>
</protein>
<dbReference type="Gene3D" id="3.40.50.300">
    <property type="entry name" value="P-loop containing nucleotide triphosphate hydrolases"/>
    <property type="match status" value="3"/>
</dbReference>
<dbReference type="InterPro" id="IPR047187">
    <property type="entry name" value="SF1_C_Upf1"/>
</dbReference>
<keyword evidence="2" id="KW-0963">Cytoplasm</keyword>
<dbReference type="SMART" id="SM00382">
    <property type="entry name" value="AAA"/>
    <property type="match status" value="1"/>
</dbReference>
<reference evidence="9 10" key="1">
    <citation type="journal article" date="2014" name="BMC Genomics">
        <title>Genome and secretome analysis of the hemibiotrophic fungal pathogen, Moniliophthora roreri, which causes frosty pod rot disease of cacao: mechanisms of the biotrophic and necrotrophic phases.</title>
        <authorList>
            <person name="Meinhardt L.W."/>
            <person name="Costa G.G.L."/>
            <person name="Thomazella D.P.T."/>
            <person name="Teixeira P.J.P.L."/>
            <person name="Carazzolle M.F."/>
            <person name="Schuster S.C."/>
            <person name="Carlson J.E."/>
            <person name="Guiltinan M.J."/>
            <person name="Mieczkowski P."/>
            <person name="Farmer A."/>
            <person name="Ramaraj T."/>
            <person name="Crozier J."/>
            <person name="Davis R.E."/>
            <person name="Shao J."/>
            <person name="Melnick R.L."/>
            <person name="Pereira G.A.G."/>
            <person name="Bailey B.A."/>
        </authorList>
    </citation>
    <scope>NUCLEOTIDE SEQUENCE [LARGE SCALE GENOMIC DNA]</scope>
    <source>
        <strain evidence="9 10">MCA 2997</strain>
    </source>
</reference>
<name>V2XLB0_MONRO</name>
<dbReference type="GO" id="GO:0031380">
    <property type="term" value="C:nuclear RNA-directed RNA polymerase complex"/>
    <property type="evidence" value="ECO:0007669"/>
    <property type="project" value="TreeGrafter"/>
</dbReference>
<evidence type="ECO:0000256" key="1">
    <source>
        <dbReference type="ARBA" id="ARBA00004496"/>
    </source>
</evidence>
<evidence type="ECO:0000256" key="3">
    <source>
        <dbReference type="ARBA" id="ARBA00022723"/>
    </source>
</evidence>
<dbReference type="Pfam" id="PF13087">
    <property type="entry name" value="AAA_12"/>
    <property type="match status" value="1"/>
</dbReference>
<dbReference type="Pfam" id="PF20173">
    <property type="entry name" value="ZnF_RZ-type"/>
    <property type="match status" value="1"/>
</dbReference>
<keyword evidence="5" id="KW-0862">Zinc</keyword>
<dbReference type="HOGENOM" id="CLU_001490_4_0_1"/>
<evidence type="ECO:0000256" key="4">
    <source>
        <dbReference type="ARBA" id="ARBA00022771"/>
    </source>
</evidence>
<dbReference type="PROSITE" id="PS51981">
    <property type="entry name" value="ZF_RZ"/>
    <property type="match status" value="1"/>
</dbReference>
<organism evidence="9 10">
    <name type="scientific">Moniliophthora roreri (strain MCA 2997)</name>
    <name type="common">Cocoa frosty pod rot fungus</name>
    <name type="synonym">Crinipellis roreri</name>
    <dbReference type="NCBI Taxonomy" id="1381753"/>
    <lineage>
        <taxon>Eukaryota</taxon>
        <taxon>Fungi</taxon>
        <taxon>Dikarya</taxon>
        <taxon>Basidiomycota</taxon>
        <taxon>Agaricomycotina</taxon>
        <taxon>Agaricomycetes</taxon>
        <taxon>Agaricomycetidae</taxon>
        <taxon>Agaricales</taxon>
        <taxon>Marasmiineae</taxon>
        <taxon>Marasmiaceae</taxon>
        <taxon>Moniliophthora</taxon>
    </lineage>
</organism>
<dbReference type="InterPro" id="IPR045055">
    <property type="entry name" value="DNA2/NAM7-like"/>
</dbReference>
<dbReference type="STRING" id="1381753.V2XLB0"/>
<dbReference type="InterPro" id="IPR041677">
    <property type="entry name" value="DNA2/NAM7_AAA_11"/>
</dbReference>
<dbReference type="CDD" id="cd06008">
    <property type="entry name" value="NF-X1-zinc-finger"/>
    <property type="match status" value="1"/>
</dbReference>
<dbReference type="GO" id="GO:0005737">
    <property type="term" value="C:cytoplasm"/>
    <property type="evidence" value="ECO:0007669"/>
    <property type="project" value="UniProtKB-SubCell"/>
</dbReference>
<evidence type="ECO:0000313" key="10">
    <source>
        <dbReference type="Proteomes" id="UP000017559"/>
    </source>
</evidence>
<accession>V2XLB0</accession>
<dbReference type="Proteomes" id="UP000017559">
    <property type="component" value="Unassembled WGS sequence"/>
</dbReference>
<dbReference type="GO" id="GO:0004386">
    <property type="term" value="F:helicase activity"/>
    <property type="evidence" value="ECO:0007669"/>
    <property type="project" value="InterPro"/>
</dbReference>
<dbReference type="SUPFAM" id="SSF52540">
    <property type="entry name" value="P-loop containing nucleoside triphosphate hydrolases"/>
    <property type="match status" value="1"/>
</dbReference>
<dbReference type="GO" id="GO:0002376">
    <property type="term" value="P:immune system process"/>
    <property type="evidence" value="ECO:0007669"/>
    <property type="project" value="UniProtKB-KW"/>
</dbReference>
<dbReference type="EMBL" id="AWSO01000182">
    <property type="protein sequence ID" value="ESK93611.1"/>
    <property type="molecule type" value="Genomic_DNA"/>
</dbReference>
<evidence type="ECO:0000313" key="9">
    <source>
        <dbReference type="EMBL" id="ESK93611.1"/>
    </source>
</evidence>
<proteinExistence type="predicted"/>
<evidence type="ECO:0000256" key="5">
    <source>
        <dbReference type="ARBA" id="ARBA00022833"/>
    </source>
</evidence>
<comment type="subcellular location">
    <subcellularLocation>
        <location evidence="1">Cytoplasm</location>
    </subcellularLocation>
</comment>
<evidence type="ECO:0000256" key="7">
    <source>
        <dbReference type="SAM" id="MobiDB-lite"/>
    </source>
</evidence>
<keyword evidence="3" id="KW-0479">Metal-binding</keyword>
<dbReference type="CDD" id="cd18808">
    <property type="entry name" value="SF1_C_Upf1"/>
    <property type="match status" value="1"/>
</dbReference>
<feature type="domain" description="RZ-type" evidence="8">
    <location>
        <begin position="1642"/>
        <end position="1715"/>
    </location>
</feature>
<dbReference type="PANTHER" id="PTHR10887:SF445">
    <property type="entry name" value="NFX1-TYPE ZINC FINGER-CONTAINING PROTEIN 1"/>
    <property type="match status" value="1"/>
</dbReference>
<dbReference type="Pfam" id="PF13086">
    <property type="entry name" value="AAA_11"/>
    <property type="match status" value="1"/>
</dbReference>
<dbReference type="InterPro" id="IPR027417">
    <property type="entry name" value="P-loop_NTPase"/>
</dbReference>
<dbReference type="GO" id="GO:0008270">
    <property type="term" value="F:zinc ion binding"/>
    <property type="evidence" value="ECO:0007669"/>
    <property type="project" value="UniProtKB-KW"/>
</dbReference>
<dbReference type="PANTHER" id="PTHR10887">
    <property type="entry name" value="DNA2/NAM7 HELICASE FAMILY"/>
    <property type="match status" value="1"/>
</dbReference>
<keyword evidence="4" id="KW-0863">Zinc-finger</keyword>
<feature type="region of interest" description="Disordered" evidence="7">
    <location>
        <begin position="433"/>
        <end position="462"/>
    </location>
</feature>
<gene>
    <name evidence="9" type="ORF">Moror_1617</name>
</gene>
<comment type="caution">
    <text evidence="9">The sequence shown here is derived from an EMBL/GenBank/DDBJ whole genome shotgun (WGS) entry which is preliminary data.</text>
</comment>
<dbReference type="InterPro" id="IPR046439">
    <property type="entry name" value="ZF_RZ_dom"/>
</dbReference>
<evidence type="ECO:0000259" key="8">
    <source>
        <dbReference type="PROSITE" id="PS51981"/>
    </source>
</evidence>